<keyword evidence="3" id="KW-1133">Transmembrane helix</keyword>
<evidence type="ECO:0000313" key="4">
    <source>
        <dbReference type="EMBL" id="GAA2042598.1"/>
    </source>
</evidence>
<evidence type="ECO:0000256" key="2">
    <source>
        <dbReference type="SAM" id="MobiDB-lite"/>
    </source>
</evidence>
<feature type="compositionally biased region" description="Basic and acidic residues" evidence="2">
    <location>
        <begin position="130"/>
        <end position="143"/>
    </location>
</feature>
<feature type="transmembrane region" description="Helical" evidence="3">
    <location>
        <begin position="67"/>
        <end position="89"/>
    </location>
</feature>
<accession>A0ABP5GDQ8</accession>
<evidence type="ECO:0000313" key="5">
    <source>
        <dbReference type="Proteomes" id="UP001501461"/>
    </source>
</evidence>
<sequence>MNITMLLDVIGNVFILIGVVIFALAALGLFKFTDTYQRISSVGTAAGLGISLIVIGAFLLTPSWPNLVRLVVILFLQLATSSVGTMAIARSTYLTGTPMQPGYFDHLAEDQSEPENFDASDDEEDVDDATVDKSSDEAPRSLD</sequence>
<keyword evidence="5" id="KW-1185">Reference proteome</keyword>
<comment type="similarity">
    <text evidence="1">Belongs to the CPA3 antiporters (TC 2.A.63) subunit G family.</text>
</comment>
<proteinExistence type="inferred from homology"/>
<gene>
    <name evidence="4" type="ORF">GCM10009720_24070</name>
</gene>
<dbReference type="Proteomes" id="UP001501461">
    <property type="component" value="Unassembled WGS sequence"/>
</dbReference>
<name>A0ABP5GDQ8_9MICC</name>
<feature type="transmembrane region" description="Helical" evidence="3">
    <location>
        <begin position="42"/>
        <end position="61"/>
    </location>
</feature>
<dbReference type="InterPro" id="IPR005133">
    <property type="entry name" value="PhaG_MnhG_YufB"/>
</dbReference>
<evidence type="ECO:0000256" key="1">
    <source>
        <dbReference type="ARBA" id="ARBA00008404"/>
    </source>
</evidence>
<dbReference type="PANTHER" id="PTHR34703">
    <property type="entry name" value="ANTIPORTER SUBUNIT MNHG2-RELATED"/>
    <property type="match status" value="1"/>
</dbReference>
<keyword evidence="3" id="KW-0812">Transmembrane</keyword>
<reference evidence="5" key="1">
    <citation type="journal article" date="2019" name="Int. J. Syst. Evol. Microbiol.">
        <title>The Global Catalogue of Microorganisms (GCM) 10K type strain sequencing project: providing services to taxonomists for standard genome sequencing and annotation.</title>
        <authorList>
            <consortium name="The Broad Institute Genomics Platform"/>
            <consortium name="The Broad Institute Genome Sequencing Center for Infectious Disease"/>
            <person name="Wu L."/>
            <person name="Ma J."/>
        </authorList>
    </citation>
    <scope>NUCLEOTIDE SEQUENCE [LARGE SCALE GENOMIC DNA]</scope>
    <source>
        <strain evidence="5">JCM 13595</strain>
    </source>
</reference>
<dbReference type="PANTHER" id="PTHR34703:SF1">
    <property type="entry name" value="ANTIPORTER SUBUNIT MNHG2-RELATED"/>
    <property type="match status" value="1"/>
</dbReference>
<comment type="caution">
    <text evidence="4">The sequence shown here is derived from an EMBL/GenBank/DDBJ whole genome shotgun (WGS) entry which is preliminary data.</text>
</comment>
<dbReference type="RefSeq" id="WP_343959014.1">
    <property type="nucleotide sequence ID" value="NZ_BAAAMN010000049.1"/>
</dbReference>
<organism evidence="4 5">
    <name type="scientific">Yaniella flava</name>
    <dbReference type="NCBI Taxonomy" id="287930"/>
    <lineage>
        <taxon>Bacteria</taxon>
        <taxon>Bacillati</taxon>
        <taxon>Actinomycetota</taxon>
        <taxon>Actinomycetes</taxon>
        <taxon>Micrococcales</taxon>
        <taxon>Micrococcaceae</taxon>
        <taxon>Yaniella</taxon>
    </lineage>
</organism>
<feature type="transmembrane region" description="Helical" evidence="3">
    <location>
        <begin position="6"/>
        <end position="30"/>
    </location>
</feature>
<keyword evidence="3" id="KW-0472">Membrane</keyword>
<feature type="compositionally biased region" description="Acidic residues" evidence="2">
    <location>
        <begin position="110"/>
        <end position="129"/>
    </location>
</feature>
<evidence type="ECO:0000256" key="3">
    <source>
        <dbReference type="SAM" id="Phobius"/>
    </source>
</evidence>
<feature type="region of interest" description="Disordered" evidence="2">
    <location>
        <begin position="104"/>
        <end position="143"/>
    </location>
</feature>
<dbReference type="EMBL" id="BAAAMN010000049">
    <property type="protein sequence ID" value="GAA2042598.1"/>
    <property type="molecule type" value="Genomic_DNA"/>
</dbReference>
<protein>
    <submittedName>
        <fullName evidence="4">Uncharacterized protein</fullName>
    </submittedName>
</protein>
<dbReference type="Pfam" id="PF03334">
    <property type="entry name" value="PhaG_MnhG_YufB"/>
    <property type="match status" value="1"/>
</dbReference>